<evidence type="ECO:0000313" key="6">
    <source>
        <dbReference type="EMBL" id="ORX58009.1"/>
    </source>
</evidence>
<keyword evidence="2" id="KW-0808">Transferase</keyword>
<gene>
    <name evidence="6" type="ORF">DM01DRAFT_1333687</name>
</gene>
<dbReference type="GO" id="GO:0046872">
    <property type="term" value="F:metal ion binding"/>
    <property type="evidence" value="ECO:0007669"/>
    <property type="project" value="UniProtKB-KW"/>
</dbReference>
<evidence type="ECO:0000256" key="3">
    <source>
        <dbReference type="ARBA" id="ARBA00023027"/>
    </source>
</evidence>
<dbReference type="AlphaFoldDB" id="A0A1X2GNL0"/>
<dbReference type="NCBIfam" id="NF003738">
    <property type="entry name" value="PRK05333.1"/>
    <property type="match status" value="1"/>
</dbReference>
<evidence type="ECO:0000256" key="1">
    <source>
        <dbReference type="ARBA" id="ARBA00006924"/>
    </source>
</evidence>
<dbReference type="EMBL" id="MCGT01000007">
    <property type="protein sequence ID" value="ORX58009.1"/>
    <property type="molecule type" value="Genomic_DNA"/>
</dbReference>
<reference evidence="6 7" key="1">
    <citation type="submission" date="2016-07" db="EMBL/GenBank/DDBJ databases">
        <title>Pervasive Adenine N6-methylation of Active Genes in Fungi.</title>
        <authorList>
            <consortium name="DOE Joint Genome Institute"/>
            <person name="Mondo S.J."/>
            <person name="Dannebaum R.O."/>
            <person name="Kuo R.C."/>
            <person name="Labutti K."/>
            <person name="Haridas S."/>
            <person name="Kuo A."/>
            <person name="Salamov A."/>
            <person name="Ahrendt S.R."/>
            <person name="Lipzen A."/>
            <person name="Sullivan W."/>
            <person name="Andreopoulos W.B."/>
            <person name="Clum A."/>
            <person name="Lindquist E."/>
            <person name="Daum C."/>
            <person name="Ramamoorthy G.K."/>
            <person name="Gryganskyi A."/>
            <person name="Culley D."/>
            <person name="Magnuson J.K."/>
            <person name="James T.Y."/>
            <person name="O'Malley M.A."/>
            <person name="Stajich J.E."/>
            <person name="Spatafora J.W."/>
            <person name="Visel A."/>
            <person name="Grigoriev I.V."/>
        </authorList>
    </citation>
    <scope>NUCLEOTIDE SEQUENCE [LARGE SCALE GENOMIC DNA]</scope>
    <source>
        <strain evidence="6 7">NRRL 3301</strain>
    </source>
</reference>
<dbReference type="OrthoDB" id="424302at2759"/>
<dbReference type="InterPro" id="IPR026591">
    <property type="entry name" value="Sirtuin_cat_small_dom_sf"/>
</dbReference>
<accession>A0A1X2GNL0</accession>
<proteinExistence type="inferred from homology"/>
<feature type="binding site" evidence="4">
    <location>
        <position position="152"/>
    </location>
    <ligand>
        <name>Zn(2+)</name>
        <dbReference type="ChEBI" id="CHEBI:29105"/>
    </ligand>
</feature>
<dbReference type="Gene3D" id="3.40.50.1220">
    <property type="entry name" value="TPP-binding domain"/>
    <property type="match status" value="1"/>
</dbReference>
<protein>
    <submittedName>
        <fullName evidence="6">Sir2 family</fullName>
    </submittedName>
</protein>
<dbReference type="Pfam" id="PF02146">
    <property type="entry name" value="SIR2"/>
    <property type="match status" value="1"/>
</dbReference>
<evidence type="ECO:0000259" key="5">
    <source>
        <dbReference type="PROSITE" id="PS50305"/>
    </source>
</evidence>
<feature type="domain" description="Deacetylase sirtuin-type" evidence="5">
    <location>
        <begin position="14"/>
        <end position="302"/>
    </location>
</feature>
<dbReference type="Proteomes" id="UP000242146">
    <property type="component" value="Unassembled WGS sequence"/>
</dbReference>
<keyword evidence="7" id="KW-1185">Reference proteome</keyword>
<dbReference type="PANTHER" id="PTHR11085:SF10">
    <property type="entry name" value="NAD-DEPENDENT PROTEIN DEACYLASE SIRTUIN-5, MITOCHONDRIAL-RELATED"/>
    <property type="match status" value="1"/>
</dbReference>
<dbReference type="InterPro" id="IPR003000">
    <property type="entry name" value="Sirtuin"/>
</dbReference>
<feature type="active site" description="Proton acceptor" evidence="4">
    <location>
        <position position="141"/>
    </location>
</feature>
<name>A0A1X2GNL0_9FUNG</name>
<evidence type="ECO:0000256" key="4">
    <source>
        <dbReference type="PROSITE-ProRule" id="PRU00236"/>
    </source>
</evidence>
<dbReference type="Gene3D" id="3.30.1600.10">
    <property type="entry name" value="SIR2/SIRT2 'Small Domain"/>
    <property type="match status" value="1"/>
</dbReference>
<dbReference type="GO" id="GO:0070403">
    <property type="term" value="F:NAD+ binding"/>
    <property type="evidence" value="ECO:0007669"/>
    <property type="project" value="InterPro"/>
</dbReference>
<dbReference type="STRING" id="101127.A0A1X2GNL0"/>
<comment type="similarity">
    <text evidence="1">Belongs to the sirtuin family. Class I subfamily.</text>
</comment>
<dbReference type="InterPro" id="IPR029035">
    <property type="entry name" value="DHS-like_NAD/FAD-binding_dom"/>
</dbReference>
<evidence type="ECO:0000256" key="2">
    <source>
        <dbReference type="ARBA" id="ARBA00022679"/>
    </source>
</evidence>
<comment type="caution">
    <text evidence="6">The sequence shown here is derived from an EMBL/GenBank/DDBJ whole genome shotgun (WGS) entry which is preliminary data.</text>
</comment>
<organism evidence="6 7">
    <name type="scientific">Hesseltinella vesiculosa</name>
    <dbReference type="NCBI Taxonomy" id="101127"/>
    <lineage>
        <taxon>Eukaryota</taxon>
        <taxon>Fungi</taxon>
        <taxon>Fungi incertae sedis</taxon>
        <taxon>Mucoromycota</taxon>
        <taxon>Mucoromycotina</taxon>
        <taxon>Mucoromycetes</taxon>
        <taxon>Mucorales</taxon>
        <taxon>Cunninghamellaceae</taxon>
        <taxon>Hesseltinella</taxon>
    </lineage>
</organism>
<sequence>MPQLRTPTPRIPTIHDTNLANETVTEFIRKHKGKLLVITGAGVSTDSGIPDYRSKQGVYVRNPNHRPILYHELIADELTRQRYWVRGYLGWKDMAKAQPNATHIALARLIQEQHVSHLITQNVDHLHHTAGTPPRKIVELHGSLFEVECLDCRHTESRDGYQQRLSALNPQWASFDYSTVTVNPDGDVNLGDVSYHDFRIPSCQHCQSSMMKPKVIFFGESIPKAVHAQAEAMVRQADAVLVIGSSLATYSSFRLVKMAHDWGKPVGMLNEGATRADDLTTFKVHAKCLPVLEHAMNTLLFAQQQ</sequence>
<dbReference type="GO" id="GO:0017136">
    <property type="term" value="F:histone deacetylase activity, NAD-dependent"/>
    <property type="evidence" value="ECO:0007669"/>
    <property type="project" value="TreeGrafter"/>
</dbReference>
<dbReference type="InterPro" id="IPR026590">
    <property type="entry name" value="Ssirtuin_cat_dom"/>
</dbReference>
<feature type="binding site" evidence="4">
    <location>
        <position position="149"/>
    </location>
    <ligand>
        <name>Zn(2+)</name>
        <dbReference type="ChEBI" id="CHEBI:29105"/>
    </ligand>
</feature>
<keyword evidence="3" id="KW-0520">NAD</keyword>
<evidence type="ECO:0000313" key="7">
    <source>
        <dbReference type="Proteomes" id="UP000242146"/>
    </source>
</evidence>
<dbReference type="PROSITE" id="PS50305">
    <property type="entry name" value="SIRTUIN"/>
    <property type="match status" value="1"/>
</dbReference>
<dbReference type="InterPro" id="IPR050134">
    <property type="entry name" value="NAD-dep_sirtuin_deacylases"/>
</dbReference>
<keyword evidence="4" id="KW-0862">Zinc</keyword>
<feature type="binding site" evidence="4">
    <location>
        <position position="206"/>
    </location>
    <ligand>
        <name>Zn(2+)</name>
        <dbReference type="ChEBI" id="CHEBI:29105"/>
    </ligand>
</feature>
<feature type="binding site" evidence="4">
    <location>
        <position position="203"/>
    </location>
    <ligand>
        <name>Zn(2+)</name>
        <dbReference type="ChEBI" id="CHEBI:29105"/>
    </ligand>
</feature>
<dbReference type="SUPFAM" id="SSF52467">
    <property type="entry name" value="DHS-like NAD/FAD-binding domain"/>
    <property type="match status" value="1"/>
</dbReference>
<dbReference type="PANTHER" id="PTHR11085">
    <property type="entry name" value="NAD-DEPENDENT PROTEIN DEACYLASE SIRTUIN-5, MITOCHONDRIAL-RELATED"/>
    <property type="match status" value="1"/>
</dbReference>
<keyword evidence="4" id="KW-0479">Metal-binding</keyword>